<comment type="caution">
    <text evidence="1">The sequence shown here is derived from an EMBL/GenBank/DDBJ whole genome shotgun (WGS) entry which is preliminary data.</text>
</comment>
<keyword evidence="2" id="KW-1185">Reference proteome</keyword>
<evidence type="ECO:0000313" key="2">
    <source>
        <dbReference type="Proteomes" id="UP001240250"/>
    </source>
</evidence>
<dbReference type="EMBL" id="JAUSVM010000001">
    <property type="protein sequence ID" value="MDQ0425507.1"/>
    <property type="molecule type" value="Genomic_DNA"/>
</dbReference>
<gene>
    <name evidence="1" type="ORF">JO380_001888</name>
</gene>
<accession>A0ABU0GJF8</accession>
<proteinExistence type="predicted"/>
<dbReference type="RefSeq" id="WP_070319521.1">
    <property type="nucleotide sequence ID" value="NZ_JAUSVM010000001.1"/>
</dbReference>
<reference evidence="1 2" key="1">
    <citation type="submission" date="2023-07" db="EMBL/GenBank/DDBJ databases">
        <title>Sequencing the genomes of 1000 actinobacteria strains.</title>
        <authorList>
            <person name="Klenk H.-P."/>
        </authorList>
    </citation>
    <scope>NUCLEOTIDE SEQUENCE [LARGE SCALE GENOMIC DNA]</scope>
    <source>
        <strain evidence="1 2">DSM 14785</strain>
    </source>
</reference>
<name>A0ABU0GJF8_9CELL</name>
<dbReference type="Proteomes" id="UP001240250">
    <property type="component" value="Unassembled WGS sequence"/>
</dbReference>
<sequence length="90" mass="9277">MSSSVIGSALADVRAQVASARAAVLRSRAVTWTGTAADAADRRRGDLLTALRRCDEALDAADGVLEVARRAEMQCVPGRPAGLASALVGR</sequence>
<organism evidence="1 2">
    <name type="scientific">Cellulomonas iranensis</name>
    <dbReference type="NCBI Taxonomy" id="76862"/>
    <lineage>
        <taxon>Bacteria</taxon>
        <taxon>Bacillati</taxon>
        <taxon>Actinomycetota</taxon>
        <taxon>Actinomycetes</taxon>
        <taxon>Micrococcales</taxon>
        <taxon>Cellulomonadaceae</taxon>
        <taxon>Cellulomonas</taxon>
    </lineage>
</organism>
<evidence type="ECO:0000313" key="1">
    <source>
        <dbReference type="EMBL" id="MDQ0425507.1"/>
    </source>
</evidence>
<protein>
    <submittedName>
        <fullName evidence="1">Uncharacterized protein</fullName>
    </submittedName>
</protein>